<dbReference type="InterPro" id="IPR043519">
    <property type="entry name" value="NT_sf"/>
</dbReference>
<feature type="domain" description="N-acetyltransferase" evidence="1">
    <location>
        <begin position="192"/>
        <end position="361"/>
    </location>
</feature>
<dbReference type="Gene3D" id="3.40.630.30">
    <property type="match status" value="1"/>
</dbReference>
<dbReference type="Pfam" id="PF04229">
    <property type="entry name" value="GrpB"/>
    <property type="match status" value="1"/>
</dbReference>
<organism evidence="2 3">
    <name type="scientific">Dendryphion nanum</name>
    <dbReference type="NCBI Taxonomy" id="256645"/>
    <lineage>
        <taxon>Eukaryota</taxon>
        <taxon>Fungi</taxon>
        <taxon>Dikarya</taxon>
        <taxon>Ascomycota</taxon>
        <taxon>Pezizomycotina</taxon>
        <taxon>Dothideomycetes</taxon>
        <taxon>Pleosporomycetidae</taxon>
        <taxon>Pleosporales</taxon>
        <taxon>Torulaceae</taxon>
        <taxon>Dendryphion</taxon>
    </lineage>
</organism>
<dbReference type="PROSITE" id="PS51186">
    <property type="entry name" value="GNAT"/>
    <property type="match status" value="1"/>
</dbReference>
<dbReference type="SUPFAM" id="SSF81301">
    <property type="entry name" value="Nucleotidyltransferase"/>
    <property type="match status" value="1"/>
</dbReference>
<keyword evidence="3" id="KW-1185">Reference proteome</keyword>
<evidence type="ECO:0000313" key="3">
    <source>
        <dbReference type="Proteomes" id="UP000700596"/>
    </source>
</evidence>
<dbReference type="OrthoDB" id="630895at2759"/>
<sequence>MSVAVEQYNPEWPNQFQEIKTLLESFLSSVEILSIQHVGSTSVPGLAAKPILDIDIIVTRANVQLAIDALVTNGKCTYLGERGILDRHALSDPNQFPPRNIYVCVAGAFQTRNHLAVRDTLRADPNLRDQYAKIKLDLAAQGTNIEDYVKGKTAILQEILKQAGVLSEDELSAIRAANNNPEIHGAIKTERLMLREYVMADEEAYYGLVSLPELARYQSWHPFTKTQAHEYVARILRDSSAKPRLYIELAVLRNEHEFIGTVGAMIKRLTPTGEPMNPPHADLWFTFMPHVQRKGYATEAMEAFLPLLEGPVELEIECDPRNVASWKLAERLGFERTSLVEEAYECKGEMVGSMVYRKQVGG</sequence>
<dbReference type="SUPFAM" id="SSF55729">
    <property type="entry name" value="Acyl-CoA N-acyltransferases (Nat)"/>
    <property type="match status" value="1"/>
</dbReference>
<dbReference type="Pfam" id="PF13302">
    <property type="entry name" value="Acetyltransf_3"/>
    <property type="match status" value="1"/>
</dbReference>
<proteinExistence type="predicted"/>
<dbReference type="EMBL" id="JAGMWT010000004">
    <property type="protein sequence ID" value="KAH7130130.1"/>
    <property type="molecule type" value="Genomic_DNA"/>
</dbReference>
<comment type="caution">
    <text evidence="2">The sequence shown here is derived from an EMBL/GenBank/DDBJ whole genome shotgun (WGS) entry which is preliminary data.</text>
</comment>
<dbReference type="Gene3D" id="3.30.460.10">
    <property type="entry name" value="Beta Polymerase, domain 2"/>
    <property type="match status" value="1"/>
</dbReference>
<dbReference type="InterPro" id="IPR016181">
    <property type="entry name" value="Acyl_CoA_acyltransferase"/>
</dbReference>
<dbReference type="InterPro" id="IPR007344">
    <property type="entry name" value="GrpB/CoaE"/>
</dbReference>
<gene>
    <name evidence="2" type="ORF">B0J11DRAFT_522502</name>
</gene>
<evidence type="ECO:0000259" key="1">
    <source>
        <dbReference type="PROSITE" id="PS51186"/>
    </source>
</evidence>
<evidence type="ECO:0000313" key="2">
    <source>
        <dbReference type="EMBL" id="KAH7130130.1"/>
    </source>
</evidence>
<accession>A0A9P9IT33</accession>
<dbReference type="PANTHER" id="PTHR34822">
    <property type="entry name" value="GRPB DOMAIN PROTEIN (AFU_ORTHOLOGUE AFUA_1G01530)"/>
    <property type="match status" value="1"/>
</dbReference>
<protein>
    <submittedName>
        <fullName evidence="2">GrpB protein-domain-containing protein</fullName>
    </submittedName>
</protein>
<dbReference type="GO" id="GO:0016747">
    <property type="term" value="F:acyltransferase activity, transferring groups other than amino-acyl groups"/>
    <property type="evidence" value="ECO:0007669"/>
    <property type="project" value="InterPro"/>
</dbReference>
<dbReference type="AlphaFoldDB" id="A0A9P9IT33"/>
<dbReference type="Proteomes" id="UP000700596">
    <property type="component" value="Unassembled WGS sequence"/>
</dbReference>
<name>A0A9P9IT33_9PLEO</name>
<reference evidence="2" key="1">
    <citation type="journal article" date="2021" name="Nat. Commun.">
        <title>Genetic determinants of endophytism in the Arabidopsis root mycobiome.</title>
        <authorList>
            <person name="Mesny F."/>
            <person name="Miyauchi S."/>
            <person name="Thiergart T."/>
            <person name="Pickel B."/>
            <person name="Atanasova L."/>
            <person name="Karlsson M."/>
            <person name="Huettel B."/>
            <person name="Barry K.W."/>
            <person name="Haridas S."/>
            <person name="Chen C."/>
            <person name="Bauer D."/>
            <person name="Andreopoulos W."/>
            <person name="Pangilinan J."/>
            <person name="LaButti K."/>
            <person name="Riley R."/>
            <person name="Lipzen A."/>
            <person name="Clum A."/>
            <person name="Drula E."/>
            <person name="Henrissat B."/>
            <person name="Kohler A."/>
            <person name="Grigoriev I.V."/>
            <person name="Martin F.M."/>
            <person name="Hacquard S."/>
        </authorList>
    </citation>
    <scope>NUCLEOTIDE SEQUENCE</scope>
    <source>
        <strain evidence="2">MPI-CAGE-CH-0243</strain>
    </source>
</reference>
<dbReference type="InterPro" id="IPR000182">
    <property type="entry name" value="GNAT_dom"/>
</dbReference>
<dbReference type="PANTHER" id="PTHR34822:SF1">
    <property type="entry name" value="GRPB FAMILY PROTEIN"/>
    <property type="match status" value="1"/>
</dbReference>